<accession>A0ABP5TZY2</accession>
<evidence type="ECO:0008006" key="4">
    <source>
        <dbReference type="Google" id="ProtNLM"/>
    </source>
</evidence>
<proteinExistence type="predicted"/>
<keyword evidence="1" id="KW-1133">Transmembrane helix</keyword>
<evidence type="ECO:0000313" key="2">
    <source>
        <dbReference type="EMBL" id="GAA2364928.1"/>
    </source>
</evidence>
<name>A0ABP5TZY2_9ACTN</name>
<dbReference type="EMBL" id="BAAARV010000061">
    <property type="protein sequence ID" value="GAA2364928.1"/>
    <property type="molecule type" value="Genomic_DNA"/>
</dbReference>
<feature type="transmembrane region" description="Helical" evidence="1">
    <location>
        <begin position="12"/>
        <end position="28"/>
    </location>
</feature>
<feature type="transmembrane region" description="Helical" evidence="1">
    <location>
        <begin position="66"/>
        <end position="90"/>
    </location>
</feature>
<feature type="transmembrane region" description="Helical" evidence="1">
    <location>
        <begin position="96"/>
        <end position="120"/>
    </location>
</feature>
<protein>
    <recommendedName>
        <fullName evidence="4">ATP synthase protein I</fullName>
    </recommendedName>
</protein>
<keyword evidence="1" id="KW-0812">Transmembrane</keyword>
<dbReference type="Proteomes" id="UP001501444">
    <property type="component" value="Unassembled WGS sequence"/>
</dbReference>
<reference evidence="3" key="1">
    <citation type="journal article" date="2019" name="Int. J. Syst. Evol. Microbiol.">
        <title>The Global Catalogue of Microorganisms (GCM) 10K type strain sequencing project: providing services to taxonomists for standard genome sequencing and annotation.</title>
        <authorList>
            <consortium name="The Broad Institute Genomics Platform"/>
            <consortium name="The Broad Institute Genome Sequencing Center for Infectious Disease"/>
            <person name="Wu L."/>
            <person name="Ma J."/>
        </authorList>
    </citation>
    <scope>NUCLEOTIDE SEQUENCE [LARGE SCALE GENOMIC DNA]</scope>
    <source>
        <strain evidence="3">JCM 3272</strain>
    </source>
</reference>
<sequence length="129" mass="13951">MKTRLTHLPAQLLAMAIVLAVTIPIALWRDGGAGAAGDAAGVGLVTVSYVVSSLIIAWTDLRARHMLLPVAMATYLVKFTFIGFAMWVALGTDWAGLPWMGVSVIVAVIAWMTAHAIWVWRAKIMYVDV</sequence>
<comment type="caution">
    <text evidence="2">The sequence shown here is derived from an EMBL/GenBank/DDBJ whole genome shotgun (WGS) entry which is preliminary data.</text>
</comment>
<feature type="transmembrane region" description="Helical" evidence="1">
    <location>
        <begin position="40"/>
        <end position="59"/>
    </location>
</feature>
<keyword evidence="1" id="KW-0472">Membrane</keyword>
<evidence type="ECO:0000313" key="3">
    <source>
        <dbReference type="Proteomes" id="UP001501444"/>
    </source>
</evidence>
<dbReference type="RefSeq" id="WP_344616200.1">
    <property type="nucleotide sequence ID" value="NZ_BAAARV010000061.1"/>
</dbReference>
<organism evidence="2 3">
    <name type="scientific">Dactylosporangium salmoneum</name>
    <dbReference type="NCBI Taxonomy" id="53361"/>
    <lineage>
        <taxon>Bacteria</taxon>
        <taxon>Bacillati</taxon>
        <taxon>Actinomycetota</taxon>
        <taxon>Actinomycetes</taxon>
        <taxon>Micromonosporales</taxon>
        <taxon>Micromonosporaceae</taxon>
        <taxon>Dactylosporangium</taxon>
    </lineage>
</organism>
<gene>
    <name evidence="2" type="ORF">GCM10010170_063120</name>
</gene>
<keyword evidence="3" id="KW-1185">Reference proteome</keyword>
<evidence type="ECO:0000256" key="1">
    <source>
        <dbReference type="SAM" id="Phobius"/>
    </source>
</evidence>